<accession>A0ABR3GAT1</accession>
<evidence type="ECO:0000313" key="3">
    <source>
        <dbReference type="Proteomes" id="UP001447188"/>
    </source>
</evidence>
<dbReference type="InterPro" id="IPR004332">
    <property type="entry name" value="Transposase_MuDR"/>
</dbReference>
<gene>
    <name evidence="2" type="ORF">Q9L58_008206</name>
</gene>
<name>A0ABR3GAT1_9PEZI</name>
<evidence type="ECO:0000313" key="2">
    <source>
        <dbReference type="EMBL" id="KAL0632890.1"/>
    </source>
</evidence>
<dbReference type="Pfam" id="PF03108">
    <property type="entry name" value="DBD_Tnp_Mut"/>
    <property type="match status" value="1"/>
</dbReference>
<evidence type="ECO:0000259" key="1">
    <source>
        <dbReference type="Pfam" id="PF03108"/>
    </source>
</evidence>
<dbReference type="Proteomes" id="UP001447188">
    <property type="component" value="Unassembled WGS sequence"/>
</dbReference>
<proteinExistence type="predicted"/>
<keyword evidence="3" id="KW-1185">Reference proteome</keyword>
<dbReference type="EMBL" id="JBBBZM010000145">
    <property type="protein sequence ID" value="KAL0632890.1"/>
    <property type="molecule type" value="Genomic_DNA"/>
</dbReference>
<comment type="caution">
    <text evidence="2">The sequence shown here is derived from an EMBL/GenBank/DDBJ whole genome shotgun (WGS) entry which is preliminary data.</text>
</comment>
<protein>
    <recommendedName>
        <fullName evidence="1">Transposase MuDR plant domain-containing protein</fullName>
    </recommendedName>
</protein>
<organism evidence="2 3">
    <name type="scientific">Discina gigas</name>
    <dbReference type="NCBI Taxonomy" id="1032678"/>
    <lineage>
        <taxon>Eukaryota</taxon>
        <taxon>Fungi</taxon>
        <taxon>Dikarya</taxon>
        <taxon>Ascomycota</taxon>
        <taxon>Pezizomycotina</taxon>
        <taxon>Pezizomycetes</taxon>
        <taxon>Pezizales</taxon>
        <taxon>Discinaceae</taxon>
        <taxon>Discina</taxon>
    </lineage>
</organism>
<feature type="domain" description="Transposase MuDR plant" evidence="1">
    <location>
        <begin position="8"/>
        <end position="66"/>
    </location>
</feature>
<sequence>MASSYPIELGQLFHSWGQFKETIQDWSIVDKFQFKSLHKDRSRADYRCRTRAKKGDCPWRVYATITSKQDIRIKILEPRHTCVRATRAKRETCNSQSWLRRHVPKYLNVTRQTRPEEIQQTIKTHYGEIVNYQAAHEAKTALANGRLDQLPAYLHPPHIDTHLQHNRPPGLWFKDTSAAFLGRDTATTTSNLHHCFQLNFRNSLSPKIEPQDASQGTVKPNSTSLTLRAKHGLTTVFLFAQLSDSLLSVKSQIHKLLQENKDNIVTPISDSADEIILGAPIDQADLSKGFHILPNQDKKKTTVQDAGFKDMSVIGYKIGEDADFGIEIPRDDFDDSQEG</sequence>
<reference evidence="2 3" key="1">
    <citation type="submission" date="2024-02" db="EMBL/GenBank/DDBJ databases">
        <title>Discinaceae phylogenomics.</title>
        <authorList>
            <person name="Dirks A.C."/>
            <person name="James T.Y."/>
        </authorList>
    </citation>
    <scope>NUCLEOTIDE SEQUENCE [LARGE SCALE GENOMIC DNA]</scope>
    <source>
        <strain evidence="2 3">ACD0624</strain>
    </source>
</reference>